<evidence type="ECO:0000256" key="12">
    <source>
        <dbReference type="PROSITE-ProRule" id="PRU00175"/>
    </source>
</evidence>
<keyword evidence="4" id="KW-0808">Transferase</keyword>
<evidence type="ECO:0000256" key="3">
    <source>
        <dbReference type="ARBA" id="ARBA00012483"/>
    </source>
</evidence>
<keyword evidence="10 14" id="KW-1133">Transmembrane helix</keyword>
<name>A0A5N5XC56_9EURO</name>
<feature type="domain" description="RING-type" evidence="15">
    <location>
        <begin position="170"/>
        <end position="212"/>
    </location>
</feature>
<dbReference type="EMBL" id="ML732159">
    <property type="protein sequence ID" value="KAB8078358.1"/>
    <property type="molecule type" value="Genomic_DNA"/>
</dbReference>
<evidence type="ECO:0000256" key="14">
    <source>
        <dbReference type="SAM" id="Phobius"/>
    </source>
</evidence>
<dbReference type="Gene3D" id="3.30.40.10">
    <property type="entry name" value="Zinc/RING finger domain, C3HC4 (zinc finger)"/>
    <property type="match status" value="1"/>
</dbReference>
<dbReference type="AlphaFoldDB" id="A0A5N5XC56"/>
<keyword evidence="6" id="KW-0479">Metal-binding</keyword>
<dbReference type="GO" id="GO:0061630">
    <property type="term" value="F:ubiquitin protein ligase activity"/>
    <property type="evidence" value="ECO:0007669"/>
    <property type="project" value="UniProtKB-EC"/>
</dbReference>
<evidence type="ECO:0000256" key="4">
    <source>
        <dbReference type="ARBA" id="ARBA00022679"/>
    </source>
</evidence>
<dbReference type="EC" id="2.3.2.27" evidence="3"/>
<protein>
    <recommendedName>
        <fullName evidence="3">RING-type E3 ubiquitin transferase</fullName>
        <ecNumber evidence="3">2.3.2.27</ecNumber>
    </recommendedName>
</protein>
<dbReference type="GO" id="GO:0006511">
    <property type="term" value="P:ubiquitin-dependent protein catabolic process"/>
    <property type="evidence" value="ECO:0007669"/>
    <property type="project" value="TreeGrafter"/>
</dbReference>
<keyword evidence="7 12" id="KW-0863">Zinc-finger</keyword>
<comment type="catalytic activity">
    <reaction evidence="1">
        <text>S-ubiquitinyl-[E2 ubiquitin-conjugating enzyme]-L-cysteine + [acceptor protein]-L-lysine = [E2 ubiquitin-conjugating enzyme]-L-cysteine + N(6)-ubiquitinyl-[acceptor protein]-L-lysine.</text>
        <dbReference type="EC" id="2.3.2.27"/>
    </reaction>
</comment>
<dbReference type="GO" id="GO:0008270">
    <property type="term" value="F:zinc ion binding"/>
    <property type="evidence" value="ECO:0007669"/>
    <property type="project" value="UniProtKB-KW"/>
</dbReference>
<dbReference type="CDD" id="cd16454">
    <property type="entry name" value="RING-H2_PA-TM-RING"/>
    <property type="match status" value="1"/>
</dbReference>
<sequence length="253" mass="28294">MSDHSDKSSSPAPLGYLAPVCAGLLLISVWLVIGLRYRHFRHGQRNNRFLDLESIPFRHGPSVISSGDVDKQFPLVKYSHWWADRSRNKDVMKETAGSLRSVSNDSRDGREDKELEHAAPEGQTTKTRSPKDSSYTEPEKAHEGLCGFESACGHENDSVASNTGDSCYLCAICMDSFEEETYIRPLTCGHIFHSSCVDPWLTKRRASCPLCNKSFSNHRTGVRDSEGANIRPLNIITMPRTVIIRSDILPRAI</sequence>
<keyword evidence="8" id="KW-0833">Ubl conjugation pathway</keyword>
<evidence type="ECO:0000256" key="13">
    <source>
        <dbReference type="SAM" id="MobiDB-lite"/>
    </source>
</evidence>
<dbReference type="SUPFAM" id="SSF57850">
    <property type="entry name" value="RING/U-box"/>
    <property type="match status" value="1"/>
</dbReference>
<dbReference type="PANTHER" id="PTHR45977:SF4">
    <property type="entry name" value="RING-TYPE DOMAIN-CONTAINING PROTEIN"/>
    <property type="match status" value="1"/>
</dbReference>
<evidence type="ECO:0000256" key="11">
    <source>
        <dbReference type="ARBA" id="ARBA00023136"/>
    </source>
</evidence>
<evidence type="ECO:0000256" key="5">
    <source>
        <dbReference type="ARBA" id="ARBA00022692"/>
    </source>
</evidence>
<evidence type="ECO:0000313" key="17">
    <source>
        <dbReference type="Proteomes" id="UP000326565"/>
    </source>
</evidence>
<keyword evidence="17" id="KW-1185">Reference proteome</keyword>
<proteinExistence type="predicted"/>
<evidence type="ECO:0000313" key="16">
    <source>
        <dbReference type="EMBL" id="KAB8078358.1"/>
    </source>
</evidence>
<keyword evidence="9" id="KW-0862">Zinc</keyword>
<dbReference type="Proteomes" id="UP000326565">
    <property type="component" value="Unassembled WGS sequence"/>
</dbReference>
<evidence type="ECO:0000256" key="2">
    <source>
        <dbReference type="ARBA" id="ARBA00004141"/>
    </source>
</evidence>
<evidence type="ECO:0000256" key="7">
    <source>
        <dbReference type="ARBA" id="ARBA00022771"/>
    </source>
</evidence>
<feature type="transmembrane region" description="Helical" evidence="14">
    <location>
        <begin position="16"/>
        <end position="35"/>
    </location>
</feature>
<dbReference type="SMART" id="SM00184">
    <property type="entry name" value="RING"/>
    <property type="match status" value="1"/>
</dbReference>
<dbReference type="GO" id="GO:0016020">
    <property type="term" value="C:membrane"/>
    <property type="evidence" value="ECO:0007669"/>
    <property type="project" value="UniProtKB-SubCell"/>
</dbReference>
<dbReference type="InterPro" id="IPR001841">
    <property type="entry name" value="Znf_RING"/>
</dbReference>
<evidence type="ECO:0000256" key="1">
    <source>
        <dbReference type="ARBA" id="ARBA00000900"/>
    </source>
</evidence>
<organism evidence="16 17">
    <name type="scientific">Aspergillus leporis</name>
    <dbReference type="NCBI Taxonomy" id="41062"/>
    <lineage>
        <taxon>Eukaryota</taxon>
        <taxon>Fungi</taxon>
        <taxon>Dikarya</taxon>
        <taxon>Ascomycota</taxon>
        <taxon>Pezizomycotina</taxon>
        <taxon>Eurotiomycetes</taxon>
        <taxon>Eurotiomycetidae</taxon>
        <taxon>Eurotiales</taxon>
        <taxon>Aspergillaceae</taxon>
        <taxon>Aspergillus</taxon>
        <taxon>Aspergillus subgen. Circumdati</taxon>
    </lineage>
</organism>
<dbReference type="GO" id="GO:0016567">
    <property type="term" value="P:protein ubiquitination"/>
    <property type="evidence" value="ECO:0007669"/>
    <property type="project" value="TreeGrafter"/>
</dbReference>
<evidence type="ECO:0000256" key="9">
    <source>
        <dbReference type="ARBA" id="ARBA00022833"/>
    </source>
</evidence>
<evidence type="ECO:0000256" key="8">
    <source>
        <dbReference type="ARBA" id="ARBA00022786"/>
    </source>
</evidence>
<evidence type="ECO:0000256" key="6">
    <source>
        <dbReference type="ARBA" id="ARBA00022723"/>
    </source>
</evidence>
<dbReference type="Pfam" id="PF13639">
    <property type="entry name" value="zf-RING_2"/>
    <property type="match status" value="1"/>
</dbReference>
<reference evidence="16 17" key="1">
    <citation type="submission" date="2019-04" db="EMBL/GenBank/DDBJ databases">
        <title>Friends and foes A comparative genomics study of 23 Aspergillus species from section Flavi.</title>
        <authorList>
            <consortium name="DOE Joint Genome Institute"/>
            <person name="Kjaerbolling I."/>
            <person name="Vesth T."/>
            <person name="Frisvad J.C."/>
            <person name="Nybo J.L."/>
            <person name="Theobald S."/>
            <person name="Kildgaard S."/>
            <person name="Isbrandt T."/>
            <person name="Kuo A."/>
            <person name="Sato A."/>
            <person name="Lyhne E.K."/>
            <person name="Kogle M.E."/>
            <person name="Wiebenga A."/>
            <person name="Kun R.S."/>
            <person name="Lubbers R.J."/>
            <person name="Makela M.R."/>
            <person name="Barry K."/>
            <person name="Chovatia M."/>
            <person name="Clum A."/>
            <person name="Daum C."/>
            <person name="Haridas S."/>
            <person name="He G."/>
            <person name="LaButti K."/>
            <person name="Lipzen A."/>
            <person name="Mondo S."/>
            <person name="Riley R."/>
            <person name="Salamov A."/>
            <person name="Simmons B.A."/>
            <person name="Magnuson J.K."/>
            <person name="Henrissat B."/>
            <person name="Mortensen U.H."/>
            <person name="Larsen T.O."/>
            <person name="Devries R.P."/>
            <person name="Grigoriev I.V."/>
            <person name="Machida M."/>
            <person name="Baker S.E."/>
            <person name="Andersen M.R."/>
        </authorList>
    </citation>
    <scope>NUCLEOTIDE SEQUENCE [LARGE SCALE GENOMIC DNA]</scope>
    <source>
        <strain evidence="16 17">CBS 151.66</strain>
    </source>
</reference>
<feature type="compositionally biased region" description="Basic and acidic residues" evidence="13">
    <location>
        <begin position="105"/>
        <end position="119"/>
    </location>
</feature>
<gene>
    <name evidence="16" type="ORF">BDV29DRAFT_9943</name>
</gene>
<evidence type="ECO:0000256" key="10">
    <source>
        <dbReference type="ARBA" id="ARBA00022989"/>
    </source>
</evidence>
<keyword evidence="11 14" id="KW-0472">Membrane</keyword>
<keyword evidence="5 14" id="KW-0812">Transmembrane</keyword>
<comment type="subcellular location">
    <subcellularLocation>
        <location evidence="2">Membrane</location>
        <topology evidence="2">Multi-pass membrane protein</topology>
    </subcellularLocation>
</comment>
<accession>A0A5N5XC56</accession>
<dbReference type="InterPro" id="IPR013083">
    <property type="entry name" value="Znf_RING/FYVE/PHD"/>
</dbReference>
<dbReference type="PANTHER" id="PTHR45977">
    <property type="entry name" value="TARGET OF ERK KINASE MPK-1"/>
    <property type="match status" value="1"/>
</dbReference>
<evidence type="ECO:0000259" key="15">
    <source>
        <dbReference type="PROSITE" id="PS50089"/>
    </source>
</evidence>
<feature type="compositionally biased region" description="Polar residues" evidence="13">
    <location>
        <begin position="122"/>
        <end position="136"/>
    </location>
</feature>
<dbReference type="PROSITE" id="PS50089">
    <property type="entry name" value="ZF_RING_2"/>
    <property type="match status" value="1"/>
</dbReference>
<dbReference type="OrthoDB" id="8062037at2759"/>
<feature type="region of interest" description="Disordered" evidence="13">
    <location>
        <begin position="93"/>
        <end position="139"/>
    </location>
</feature>